<name>A0A5S3QMH8_9BACI</name>
<evidence type="ECO:0000313" key="2">
    <source>
        <dbReference type="EMBL" id="TMN23164.1"/>
    </source>
</evidence>
<evidence type="ECO:0000313" key="3">
    <source>
        <dbReference type="Proteomes" id="UP000306980"/>
    </source>
</evidence>
<feature type="coiled-coil region" evidence="1">
    <location>
        <begin position="49"/>
        <end position="123"/>
    </location>
</feature>
<organism evidence="2 3">
    <name type="scientific">Lentibacillus cibarius</name>
    <dbReference type="NCBI Taxonomy" id="2583219"/>
    <lineage>
        <taxon>Bacteria</taxon>
        <taxon>Bacillati</taxon>
        <taxon>Bacillota</taxon>
        <taxon>Bacilli</taxon>
        <taxon>Bacillales</taxon>
        <taxon>Bacillaceae</taxon>
        <taxon>Lentibacillus</taxon>
    </lineage>
</organism>
<evidence type="ECO:0000256" key="1">
    <source>
        <dbReference type="SAM" id="Coils"/>
    </source>
</evidence>
<protein>
    <submittedName>
        <fullName evidence="2">Uncharacterized protein</fullName>
    </submittedName>
</protein>
<reference evidence="2 3" key="1">
    <citation type="submission" date="2019-05" db="EMBL/GenBank/DDBJ databases">
        <title>Genomic analysis of Lentibacillus sp. NKC220-2.</title>
        <authorList>
            <person name="Oh Y.J."/>
        </authorList>
    </citation>
    <scope>NUCLEOTIDE SEQUENCE [LARGE SCALE GENOMIC DNA]</scope>
    <source>
        <strain evidence="2 3">NKC220-2</strain>
    </source>
</reference>
<sequence>MSNFEQVRKNVESKLDKIRKGQLEVTELDGQIRKKQQEKVNLMTQGVHGDELRKRHMLIDAEVEELEEKKRKKELETTRQELEIKENMKDDLATLKEERKKKVQEFSAEVEKMNEELFEAKLEYLKKVYDAGQKQVELQEELDGIGAIISKIDEKDRKQHVPKLDTATNRYGKETSGVLPEPNEVVSIEKGQLNPHTVPASTRLYIMTGEVERNNKEAQSKMRKGGK</sequence>
<gene>
    <name evidence="2" type="ORF">FFL34_14500</name>
</gene>
<dbReference type="RefSeq" id="WP_138604057.1">
    <property type="nucleotide sequence ID" value="NZ_VCIA01000001.1"/>
</dbReference>
<proteinExistence type="predicted"/>
<accession>A0A5S3QMH8</accession>
<keyword evidence="1" id="KW-0175">Coiled coil</keyword>
<dbReference type="Proteomes" id="UP000306980">
    <property type="component" value="Unassembled WGS sequence"/>
</dbReference>
<dbReference type="AlphaFoldDB" id="A0A5S3QMH8"/>
<comment type="caution">
    <text evidence="2">The sequence shown here is derived from an EMBL/GenBank/DDBJ whole genome shotgun (WGS) entry which is preliminary data.</text>
</comment>
<dbReference type="EMBL" id="VCIA01000001">
    <property type="protein sequence ID" value="TMN23164.1"/>
    <property type="molecule type" value="Genomic_DNA"/>
</dbReference>